<proteinExistence type="predicted"/>
<keyword evidence="3" id="KW-1185">Reference proteome</keyword>
<reference evidence="3" key="1">
    <citation type="submission" date="2018-02" db="EMBL/GenBank/DDBJ databases">
        <title>Genome sequence of Desulfocucumis palustris strain NAW-5.</title>
        <authorList>
            <person name="Watanabe M."/>
            <person name="Kojima H."/>
            <person name="Fukui M."/>
        </authorList>
    </citation>
    <scope>NUCLEOTIDE SEQUENCE [LARGE SCALE GENOMIC DNA]</scope>
    <source>
        <strain evidence="3">NAW-5</strain>
    </source>
</reference>
<keyword evidence="2" id="KW-0670">Pyruvate</keyword>
<dbReference type="GO" id="GO:0016772">
    <property type="term" value="F:transferase activity, transferring phosphorus-containing groups"/>
    <property type="evidence" value="ECO:0007669"/>
    <property type="project" value="InterPro"/>
</dbReference>
<feature type="domain" description="PEP-utilising enzyme C-terminal" evidence="1">
    <location>
        <begin position="80"/>
        <end position="261"/>
    </location>
</feature>
<keyword evidence="2" id="KW-0808">Transferase</keyword>
<dbReference type="InterPro" id="IPR050499">
    <property type="entry name" value="PEP-utilizing_PTS_enzyme"/>
</dbReference>
<sequence>MTENAATITADGKIIRITAKVQTGEQLAGAAESGAEAIGLLDLRGFSGQEQPDGEEQYRIYREISKIMGDRPVTAVITNWRGHRQTDPDLLKSQLRALLRASNHGNFSLVLPGVSQVSEIIKVKELLGEAQAELEEGNTPFRRPGEIGVMADIPAVLAAMEIFCFESRFFISGDNTINCLFAAGSESRSGDDLLYYFDPAHLSYLQELAERACRRQKRAGISSPMVSEPAAIPLLLGMGYEEIIAPPEIIPATRGLIRRINAHSAKLIASKAISYWEPEKSLRYCRDCLAKMVRL</sequence>
<name>A0A2L2XC90_9FIRM</name>
<dbReference type="EMBL" id="BFAV01000121">
    <property type="protein sequence ID" value="GBF33845.1"/>
    <property type="molecule type" value="Genomic_DNA"/>
</dbReference>
<gene>
    <name evidence="2" type="ORF">DCCM_2956</name>
</gene>
<dbReference type="SUPFAM" id="SSF51621">
    <property type="entry name" value="Phosphoenolpyruvate/pyruvate domain"/>
    <property type="match status" value="1"/>
</dbReference>
<dbReference type="InterPro" id="IPR000121">
    <property type="entry name" value="PEP_util_C"/>
</dbReference>
<organism evidence="2 3">
    <name type="scientific">Desulfocucumis palustris</name>
    <dbReference type="NCBI Taxonomy" id="1898651"/>
    <lineage>
        <taxon>Bacteria</taxon>
        <taxon>Bacillati</taxon>
        <taxon>Bacillota</taxon>
        <taxon>Clostridia</taxon>
        <taxon>Eubacteriales</taxon>
        <taxon>Desulfocucumaceae</taxon>
        <taxon>Desulfocucumis</taxon>
    </lineage>
</organism>
<dbReference type="PANTHER" id="PTHR46244">
    <property type="entry name" value="PHOSPHOENOLPYRUVATE-PROTEIN PHOSPHOTRANSFERASE"/>
    <property type="match status" value="1"/>
</dbReference>
<dbReference type="Gene3D" id="3.20.20.60">
    <property type="entry name" value="Phosphoenolpyruvate-binding domains"/>
    <property type="match status" value="2"/>
</dbReference>
<dbReference type="Proteomes" id="UP000239549">
    <property type="component" value="Unassembled WGS sequence"/>
</dbReference>
<dbReference type="AlphaFoldDB" id="A0A2L2XC90"/>
<accession>A0A2L2XC90</accession>
<dbReference type="PANTHER" id="PTHR46244:SF3">
    <property type="entry name" value="PHOSPHOENOLPYRUVATE-PROTEIN PHOSPHOTRANSFERASE"/>
    <property type="match status" value="1"/>
</dbReference>
<evidence type="ECO:0000313" key="3">
    <source>
        <dbReference type="Proteomes" id="UP000239549"/>
    </source>
</evidence>
<dbReference type="InterPro" id="IPR040442">
    <property type="entry name" value="Pyrv_kinase-like_dom_sf"/>
</dbReference>
<protein>
    <submittedName>
        <fullName evidence="2">Phosphoenolpyruvate-protein phosphotransferase of PTS system</fullName>
    </submittedName>
</protein>
<evidence type="ECO:0000259" key="1">
    <source>
        <dbReference type="Pfam" id="PF02896"/>
    </source>
</evidence>
<evidence type="ECO:0000313" key="2">
    <source>
        <dbReference type="EMBL" id="GBF33845.1"/>
    </source>
</evidence>
<dbReference type="InterPro" id="IPR015813">
    <property type="entry name" value="Pyrv/PenolPyrv_kinase-like_dom"/>
</dbReference>
<comment type="caution">
    <text evidence="2">The sequence shown here is derived from an EMBL/GenBank/DDBJ whole genome shotgun (WGS) entry which is preliminary data.</text>
</comment>
<dbReference type="Pfam" id="PF02896">
    <property type="entry name" value="PEP-utilizers_C"/>
    <property type="match status" value="1"/>
</dbReference>
<dbReference type="OrthoDB" id="9765468at2"/>
<dbReference type="RefSeq" id="WP_104372181.1">
    <property type="nucleotide sequence ID" value="NZ_BFAV01000121.1"/>
</dbReference>